<reference evidence="2" key="1">
    <citation type="submission" date="2020-11" db="EMBL/GenBank/DDBJ databases">
        <authorList>
            <consortium name="DOE Joint Genome Institute"/>
            <person name="Ahrendt S."/>
            <person name="Riley R."/>
            <person name="Andreopoulos W."/>
            <person name="Labutti K."/>
            <person name="Pangilinan J."/>
            <person name="Ruiz-Duenas F.J."/>
            <person name="Barrasa J.M."/>
            <person name="Sanchez-Garcia M."/>
            <person name="Camarero S."/>
            <person name="Miyauchi S."/>
            <person name="Serrano A."/>
            <person name="Linde D."/>
            <person name="Babiker R."/>
            <person name="Drula E."/>
            <person name="Ayuso-Fernandez I."/>
            <person name="Pacheco R."/>
            <person name="Padilla G."/>
            <person name="Ferreira P."/>
            <person name="Barriuso J."/>
            <person name="Kellner H."/>
            <person name="Castanera R."/>
            <person name="Alfaro M."/>
            <person name="Ramirez L."/>
            <person name="Pisabarro A.G."/>
            <person name="Kuo A."/>
            <person name="Tritt A."/>
            <person name="Lipzen A."/>
            <person name="He G."/>
            <person name="Yan M."/>
            <person name="Ng V."/>
            <person name="Cullen D."/>
            <person name="Martin F."/>
            <person name="Rosso M.-N."/>
            <person name="Henrissat B."/>
            <person name="Hibbett D."/>
            <person name="Martinez A.T."/>
            <person name="Grigoriev I.V."/>
        </authorList>
    </citation>
    <scope>NUCLEOTIDE SEQUENCE</scope>
    <source>
        <strain evidence="2">ATCC 90797</strain>
    </source>
</reference>
<protein>
    <submittedName>
        <fullName evidence="2">Uncharacterized protein</fullName>
    </submittedName>
</protein>
<keyword evidence="4" id="KW-1185">Reference proteome</keyword>
<evidence type="ECO:0000313" key="2">
    <source>
        <dbReference type="EMBL" id="KAF9489936.1"/>
    </source>
</evidence>
<feature type="compositionally biased region" description="Basic and acidic residues" evidence="1">
    <location>
        <begin position="226"/>
        <end position="251"/>
    </location>
</feature>
<name>A0A9P6D2G1_PLEER</name>
<evidence type="ECO:0000256" key="1">
    <source>
        <dbReference type="SAM" id="MobiDB-lite"/>
    </source>
</evidence>
<dbReference type="EMBL" id="MU154572">
    <property type="protein sequence ID" value="KAF9494529.1"/>
    <property type="molecule type" value="Genomic_DNA"/>
</dbReference>
<dbReference type="Proteomes" id="UP000807025">
    <property type="component" value="Unassembled WGS sequence"/>
</dbReference>
<gene>
    <name evidence="3" type="ORF">BDN71DRAFT_1590385</name>
    <name evidence="2" type="ORF">BDN71DRAFT_1593141</name>
</gene>
<feature type="compositionally biased region" description="Low complexity" evidence="1">
    <location>
        <begin position="112"/>
        <end position="124"/>
    </location>
</feature>
<sequence>MVKKLLSSPSEMLENPKEQQKANKFFSALEQGDDDLRYLYGIFQKSKNLSKASRIVANFALAAAGLCAAMEGKEILEKWEWADKQTGAEYLQQHWRTNSTARPSWLNDSRESSPPSVGPLSSPPNTGLNISGNPNVGIVKGDNGGGQDNLSADRTENPSINLDASKGNEGGSQDSKGSGKHKCRDNNNDEMDDDADWRENSNISLDAGKGGAGGSQKLIGSRKCRHRDDDDHDANNERDDDTEKWYYRKDG</sequence>
<feature type="region of interest" description="Disordered" evidence="1">
    <location>
        <begin position="101"/>
        <end position="251"/>
    </location>
</feature>
<evidence type="ECO:0000313" key="3">
    <source>
        <dbReference type="EMBL" id="KAF9494529.1"/>
    </source>
</evidence>
<dbReference type="AlphaFoldDB" id="A0A9P6D2G1"/>
<proteinExistence type="predicted"/>
<comment type="caution">
    <text evidence="2">The sequence shown here is derived from an EMBL/GenBank/DDBJ whole genome shotgun (WGS) entry which is preliminary data.</text>
</comment>
<feature type="region of interest" description="Disordered" evidence="1">
    <location>
        <begin position="1"/>
        <end position="20"/>
    </location>
</feature>
<evidence type="ECO:0000313" key="4">
    <source>
        <dbReference type="Proteomes" id="UP000807025"/>
    </source>
</evidence>
<accession>A0A9P6D2G1</accession>
<dbReference type="EMBL" id="MU154654">
    <property type="protein sequence ID" value="KAF9489936.1"/>
    <property type="molecule type" value="Genomic_DNA"/>
</dbReference>
<feature type="compositionally biased region" description="Polar residues" evidence="1">
    <location>
        <begin position="125"/>
        <end position="134"/>
    </location>
</feature>
<organism evidence="2 4">
    <name type="scientific">Pleurotus eryngii</name>
    <name type="common">Boletus of the steppes</name>
    <dbReference type="NCBI Taxonomy" id="5323"/>
    <lineage>
        <taxon>Eukaryota</taxon>
        <taxon>Fungi</taxon>
        <taxon>Dikarya</taxon>
        <taxon>Basidiomycota</taxon>
        <taxon>Agaricomycotina</taxon>
        <taxon>Agaricomycetes</taxon>
        <taxon>Agaricomycetidae</taxon>
        <taxon>Agaricales</taxon>
        <taxon>Pleurotineae</taxon>
        <taxon>Pleurotaceae</taxon>
        <taxon>Pleurotus</taxon>
    </lineage>
</organism>